<accession>A0A6G7VBG1</accession>
<reference evidence="9" key="1">
    <citation type="submission" date="2020-01" db="EMBL/GenBank/DDBJ databases">
        <title>Caldichromatium gen. nov., sp. nov., a thermophilic purple sulfur bacterium member of the family Chromatiaceae isolated from Nakabusa hot spring, Japan.</title>
        <authorList>
            <person name="Saini M.K."/>
            <person name="Hanada S."/>
            <person name="Tank M."/>
        </authorList>
    </citation>
    <scope>NUCLEOTIDE SEQUENCE [LARGE SCALE GENOMIC DNA]</scope>
    <source>
        <strain evidence="9">No.7</strain>
    </source>
</reference>
<evidence type="ECO:0000256" key="5">
    <source>
        <dbReference type="ARBA" id="ARBA00038063"/>
    </source>
</evidence>
<dbReference type="InterPro" id="IPR018171">
    <property type="entry name" value="Pept_tRNA_hydro_CS"/>
</dbReference>
<comment type="function">
    <text evidence="7">Catalyzes the release of premature peptidyl moieties from peptidyl-tRNA molecules trapped in stalled 50S ribosomal subunits, and thus maintains levels of free tRNAs and 50S ribosomes.</text>
</comment>
<keyword evidence="9" id="KW-1185">Reference proteome</keyword>
<sequence>MTQAAIQLIVGLGNPGAQYAGTRHNVGFWWVDALAAAQGAVFRPESRFFGELTQVLIADQEIRLLKPTTYMNRSGQSVAAVARYFAIPTEQILIAHDELDLPVGTVRLKRGGGHAGHNGLRDTIATLGSPEFLRLRIGIAHPGDKTLVTCYVLGRPSREDESRIRGALDDATALLPELIAGRIDLAMNRLHGSR</sequence>
<keyword evidence="2 7" id="KW-0820">tRNA-binding</keyword>
<evidence type="ECO:0000256" key="3">
    <source>
        <dbReference type="ARBA" id="ARBA00022801"/>
    </source>
</evidence>
<protein>
    <recommendedName>
        <fullName evidence="6 7">Peptidyl-tRNA hydrolase</fullName>
        <shortName evidence="7">Pth</shortName>
        <ecNumber evidence="1 7">3.1.1.29</ecNumber>
    </recommendedName>
</protein>
<feature type="active site" description="Proton acceptor" evidence="7">
    <location>
        <position position="24"/>
    </location>
</feature>
<dbReference type="FunFam" id="3.40.50.1470:FF:000001">
    <property type="entry name" value="Peptidyl-tRNA hydrolase"/>
    <property type="match status" value="1"/>
</dbReference>
<dbReference type="Gene3D" id="3.40.50.1470">
    <property type="entry name" value="Peptidyl-tRNA hydrolase"/>
    <property type="match status" value="1"/>
</dbReference>
<evidence type="ECO:0000256" key="4">
    <source>
        <dbReference type="ARBA" id="ARBA00022884"/>
    </source>
</evidence>
<keyword evidence="4 7" id="KW-0694">RNA-binding</keyword>
<dbReference type="GO" id="GO:0005737">
    <property type="term" value="C:cytoplasm"/>
    <property type="evidence" value="ECO:0007669"/>
    <property type="project" value="UniProtKB-SubCell"/>
</dbReference>
<evidence type="ECO:0000313" key="9">
    <source>
        <dbReference type="Proteomes" id="UP000502699"/>
    </source>
</evidence>
<evidence type="ECO:0000256" key="7">
    <source>
        <dbReference type="HAMAP-Rule" id="MF_00083"/>
    </source>
</evidence>
<dbReference type="GO" id="GO:0072344">
    <property type="term" value="P:rescue of stalled ribosome"/>
    <property type="evidence" value="ECO:0007669"/>
    <property type="project" value="UniProtKB-UniRule"/>
</dbReference>
<dbReference type="GO" id="GO:0006515">
    <property type="term" value="P:protein quality control for misfolded or incompletely synthesized proteins"/>
    <property type="evidence" value="ECO:0007669"/>
    <property type="project" value="UniProtKB-UniRule"/>
</dbReference>
<dbReference type="GO" id="GO:0000049">
    <property type="term" value="F:tRNA binding"/>
    <property type="evidence" value="ECO:0007669"/>
    <property type="project" value="UniProtKB-UniRule"/>
</dbReference>
<comment type="subunit">
    <text evidence="7">Monomer.</text>
</comment>
<dbReference type="EC" id="3.1.1.29" evidence="1 7"/>
<feature type="site" description="Discriminates between blocked and unblocked aminoacyl-tRNA" evidence="7">
    <location>
        <position position="14"/>
    </location>
</feature>
<dbReference type="SUPFAM" id="SSF53178">
    <property type="entry name" value="Peptidyl-tRNA hydrolase-like"/>
    <property type="match status" value="1"/>
</dbReference>
<dbReference type="GO" id="GO:0004045">
    <property type="term" value="F:peptidyl-tRNA hydrolase activity"/>
    <property type="evidence" value="ECO:0007669"/>
    <property type="project" value="UniProtKB-UniRule"/>
</dbReference>
<feature type="site" description="Stabilizes the basic form of H active site to accept a proton" evidence="7">
    <location>
        <position position="97"/>
    </location>
</feature>
<name>A0A6G7VBG1_9GAMM</name>
<evidence type="ECO:0000256" key="1">
    <source>
        <dbReference type="ARBA" id="ARBA00013260"/>
    </source>
</evidence>
<gene>
    <name evidence="7" type="primary">pth</name>
    <name evidence="8" type="ORF">GWK36_03395</name>
</gene>
<keyword evidence="7" id="KW-0963">Cytoplasm</keyword>
<dbReference type="KEGG" id="cjap:GWK36_03395"/>
<feature type="binding site" evidence="7">
    <location>
        <position position="19"/>
    </location>
    <ligand>
        <name>tRNA</name>
        <dbReference type="ChEBI" id="CHEBI:17843"/>
    </ligand>
</feature>
<proteinExistence type="inferred from homology"/>
<dbReference type="InterPro" id="IPR001328">
    <property type="entry name" value="Pept_tRNA_hydro"/>
</dbReference>
<feature type="binding site" evidence="7">
    <location>
        <position position="72"/>
    </location>
    <ligand>
        <name>tRNA</name>
        <dbReference type="ChEBI" id="CHEBI:17843"/>
    </ligand>
</feature>
<keyword evidence="3 7" id="KW-0378">Hydrolase</keyword>
<dbReference type="RefSeq" id="WP_166269959.1">
    <property type="nucleotide sequence ID" value="NZ_CP048029.1"/>
</dbReference>
<comment type="function">
    <text evidence="7">Hydrolyzes ribosome-free peptidyl-tRNAs (with 1 or more amino acids incorporated), which drop off the ribosome during protein synthesis, or as a result of ribosome stalling.</text>
</comment>
<dbReference type="CDD" id="cd00462">
    <property type="entry name" value="PTH"/>
    <property type="match status" value="1"/>
</dbReference>
<dbReference type="PROSITE" id="PS01196">
    <property type="entry name" value="PEPT_TRNA_HYDROL_2"/>
    <property type="match status" value="1"/>
</dbReference>
<evidence type="ECO:0000256" key="6">
    <source>
        <dbReference type="ARBA" id="ARBA00050038"/>
    </source>
</evidence>
<comment type="similarity">
    <text evidence="5 7">Belongs to the PTH family.</text>
</comment>
<dbReference type="NCBIfam" id="TIGR00447">
    <property type="entry name" value="pth"/>
    <property type="match status" value="1"/>
</dbReference>
<comment type="catalytic activity">
    <reaction evidence="7">
        <text>an N-acyl-L-alpha-aminoacyl-tRNA + H2O = an N-acyl-L-amino acid + a tRNA + H(+)</text>
        <dbReference type="Rhea" id="RHEA:54448"/>
        <dbReference type="Rhea" id="RHEA-COMP:10123"/>
        <dbReference type="Rhea" id="RHEA-COMP:13883"/>
        <dbReference type="ChEBI" id="CHEBI:15377"/>
        <dbReference type="ChEBI" id="CHEBI:15378"/>
        <dbReference type="ChEBI" id="CHEBI:59874"/>
        <dbReference type="ChEBI" id="CHEBI:78442"/>
        <dbReference type="ChEBI" id="CHEBI:138191"/>
        <dbReference type="EC" id="3.1.1.29"/>
    </reaction>
</comment>
<feature type="binding site" evidence="7">
    <location>
        <position position="70"/>
    </location>
    <ligand>
        <name>tRNA</name>
        <dbReference type="ChEBI" id="CHEBI:17843"/>
    </ligand>
</feature>
<dbReference type="Pfam" id="PF01195">
    <property type="entry name" value="Pept_tRNA_hydro"/>
    <property type="match status" value="1"/>
</dbReference>
<feature type="binding site" evidence="7">
    <location>
        <position position="118"/>
    </location>
    <ligand>
        <name>tRNA</name>
        <dbReference type="ChEBI" id="CHEBI:17843"/>
    </ligand>
</feature>
<evidence type="ECO:0000256" key="2">
    <source>
        <dbReference type="ARBA" id="ARBA00022555"/>
    </source>
</evidence>
<dbReference type="PANTHER" id="PTHR17224">
    <property type="entry name" value="PEPTIDYL-TRNA HYDROLASE"/>
    <property type="match status" value="1"/>
</dbReference>
<dbReference type="Proteomes" id="UP000502699">
    <property type="component" value="Chromosome"/>
</dbReference>
<organism evidence="8 9">
    <name type="scientific">Caldichromatium japonicum</name>
    <dbReference type="NCBI Taxonomy" id="2699430"/>
    <lineage>
        <taxon>Bacteria</taxon>
        <taxon>Pseudomonadati</taxon>
        <taxon>Pseudomonadota</taxon>
        <taxon>Gammaproteobacteria</taxon>
        <taxon>Chromatiales</taxon>
        <taxon>Chromatiaceae</taxon>
        <taxon>Caldichromatium</taxon>
    </lineage>
</organism>
<evidence type="ECO:0000313" key="8">
    <source>
        <dbReference type="EMBL" id="QIK37188.1"/>
    </source>
</evidence>
<dbReference type="HAMAP" id="MF_00083">
    <property type="entry name" value="Pept_tRNA_hydro_bact"/>
    <property type="match status" value="1"/>
</dbReference>
<dbReference type="AlphaFoldDB" id="A0A6G7VBG1"/>
<comment type="subcellular location">
    <subcellularLocation>
        <location evidence="7">Cytoplasm</location>
    </subcellularLocation>
</comment>
<dbReference type="PANTHER" id="PTHR17224:SF1">
    <property type="entry name" value="PEPTIDYL-TRNA HYDROLASE"/>
    <property type="match status" value="1"/>
</dbReference>
<dbReference type="InterPro" id="IPR036416">
    <property type="entry name" value="Pept_tRNA_hydro_sf"/>
</dbReference>
<dbReference type="EMBL" id="CP048029">
    <property type="protein sequence ID" value="QIK37188.1"/>
    <property type="molecule type" value="Genomic_DNA"/>
</dbReference>